<evidence type="ECO:0000313" key="1">
    <source>
        <dbReference type="EMBL" id="KAJ8704909.1"/>
    </source>
</evidence>
<dbReference type="EMBL" id="CM056806">
    <property type="protein sequence ID" value="KAJ8704909.1"/>
    <property type="molecule type" value="Genomic_DNA"/>
</dbReference>
<gene>
    <name evidence="1" type="ORF">PYW08_012229</name>
</gene>
<keyword evidence="2" id="KW-1185">Reference proteome</keyword>
<proteinExistence type="predicted"/>
<sequence length="312" mass="35042">MSALGDNTDIWSVPGDRLDSKYEKCRNITEEIYKRINITFQIKKLETEAQSDVSDHSEQIDSNDLSNETDLFACDKTDSISSSEEGQKPAVTCEKYININNNEETKMKKAGAVYKRPRKRFRKRVKKRQTKCTRSDSEGSSDEALPLSRIVEVDSKTVADSPDNVMGVPNIVILTRDLKPKIASDKKPQLKTLTVQLTKTELIPLKKPAVVAPLKTESAVVAPKKETALSSPLKKETAIPSLKKKESELEVASVTVAEEKGRSEWKNCSMCSLSFRGERGLRRHMTMSHIINQEETKKSLKPEQRETNTLDG</sequence>
<protein>
    <submittedName>
        <fullName evidence="1">Uncharacterized protein</fullName>
    </submittedName>
</protein>
<reference evidence="1" key="1">
    <citation type="submission" date="2023-03" db="EMBL/GenBank/DDBJ databases">
        <title>Chromosome-level genomes of two armyworms, Mythimna separata and Mythimna loreyi, provide insights into the biosynthesis and reception of sex pheromones.</title>
        <authorList>
            <person name="Zhao H."/>
        </authorList>
    </citation>
    <scope>NUCLEOTIDE SEQUENCE</scope>
    <source>
        <strain evidence="1">BeijingLab</strain>
    </source>
</reference>
<name>A0ACC2PZM1_9NEOP</name>
<organism evidence="1 2">
    <name type="scientific">Mythimna loreyi</name>
    <dbReference type="NCBI Taxonomy" id="667449"/>
    <lineage>
        <taxon>Eukaryota</taxon>
        <taxon>Metazoa</taxon>
        <taxon>Ecdysozoa</taxon>
        <taxon>Arthropoda</taxon>
        <taxon>Hexapoda</taxon>
        <taxon>Insecta</taxon>
        <taxon>Pterygota</taxon>
        <taxon>Neoptera</taxon>
        <taxon>Endopterygota</taxon>
        <taxon>Lepidoptera</taxon>
        <taxon>Glossata</taxon>
        <taxon>Ditrysia</taxon>
        <taxon>Noctuoidea</taxon>
        <taxon>Noctuidae</taxon>
        <taxon>Noctuinae</taxon>
        <taxon>Hadenini</taxon>
        <taxon>Mythimna</taxon>
    </lineage>
</organism>
<evidence type="ECO:0000313" key="2">
    <source>
        <dbReference type="Proteomes" id="UP001231649"/>
    </source>
</evidence>
<dbReference type="Proteomes" id="UP001231649">
    <property type="component" value="Chromosome 30"/>
</dbReference>
<accession>A0ACC2PZM1</accession>
<comment type="caution">
    <text evidence="1">The sequence shown here is derived from an EMBL/GenBank/DDBJ whole genome shotgun (WGS) entry which is preliminary data.</text>
</comment>